<keyword evidence="2" id="KW-1133">Transmembrane helix</keyword>
<dbReference type="PANTHER" id="PTHR43157:SF31">
    <property type="entry name" value="PHOSPHATIDYLINOSITOL-GLYCAN BIOSYNTHESIS CLASS F PROTEIN"/>
    <property type="match status" value="1"/>
</dbReference>
<dbReference type="EMBL" id="JYDS01000420">
    <property type="protein sequence ID" value="KRZ07334.1"/>
    <property type="molecule type" value="Genomic_DNA"/>
</dbReference>
<reference evidence="9 10" key="1">
    <citation type="submission" date="2015-01" db="EMBL/GenBank/DDBJ databases">
        <title>Evolution of Trichinella species and genotypes.</title>
        <authorList>
            <person name="Korhonen P.K."/>
            <person name="Edoardo P."/>
            <person name="Giuseppe L.R."/>
            <person name="Gasser R.B."/>
        </authorList>
    </citation>
    <scope>NUCLEOTIDE SEQUENCE [LARGE SCALE GENOMIC DNA]</scope>
    <source>
        <strain evidence="5">ISS13</strain>
        <strain evidence="8">ISS176</strain>
        <strain evidence="7">ISS588</strain>
    </source>
</reference>
<accession>A0A0V1DUT4</accession>
<dbReference type="EMBL" id="JYDR01000302">
    <property type="protein sequence ID" value="KRY64704.1"/>
    <property type="molecule type" value="Genomic_DNA"/>
</dbReference>
<dbReference type="Gene3D" id="3.40.50.720">
    <property type="entry name" value="NAD(P)-binding Rossmann-like Domain"/>
    <property type="match status" value="1"/>
</dbReference>
<evidence type="ECO:0000256" key="2">
    <source>
        <dbReference type="SAM" id="Phobius"/>
    </source>
</evidence>
<dbReference type="SUPFAM" id="SSF51735">
    <property type="entry name" value="NAD(P)-binding Rossmann-fold domains"/>
    <property type="match status" value="1"/>
</dbReference>
<evidence type="ECO:0000313" key="10">
    <source>
        <dbReference type="Proteomes" id="UP000054805"/>
    </source>
</evidence>
<dbReference type="EMBL" id="JYDR01000303">
    <property type="protein sequence ID" value="KRY64702.1"/>
    <property type="molecule type" value="Genomic_DNA"/>
</dbReference>
<organism evidence="5 9">
    <name type="scientific">Trichinella pseudospiralis</name>
    <name type="common">Parasitic roundworm</name>
    <dbReference type="NCBI Taxonomy" id="6337"/>
    <lineage>
        <taxon>Eukaryota</taxon>
        <taxon>Metazoa</taxon>
        <taxon>Ecdysozoa</taxon>
        <taxon>Nematoda</taxon>
        <taxon>Enoplea</taxon>
        <taxon>Dorylaimia</taxon>
        <taxon>Trichinellida</taxon>
        <taxon>Trichinellidae</taxon>
        <taxon>Trichinella</taxon>
    </lineage>
</organism>
<dbReference type="AlphaFoldDB" id="A0A0V1DUT4"/>
<keyword evidence="2" id="KW-0472">Membrane</keyword>
<evidence type="ECO:0000313" key="7">
    <source>
        <dbReference type="EMBL" id="KRZ07334.1"/>
    </source>
</evidence>
<evidence type="ECO:0000313" key="6">
    <source>
        <dbReference type="EMBL" id="KRY64711.1"/>
    </source>
</evidence>
<dbReference type="Proteomes" id="UP000054805">
    <property type="component" value="Unassembled WGS sequence"/>
</dbReference>
<dbReference type="Proteomes" id="UP000054826">
    <property type="component" value="Unassembled WGS sequence"/>
</dbReference>
<gene>
    <name evidence="5" type="primary">Dhrs13</name>
    <name evidence="4" type="ORF">T4A_2713</name>
    <name evidence="5" type="ORF">T4A_594</name>
    <name evidence="6" type="ORF">T4A_8222</name>
    <name evidence="3" type="ORF">T4A_9633</name>
    <name evidence="7" type="ORF">T4B_10940</name>
    <name evidence="8" type="ORF">T4C_3485</name>
</gene>
<keyword evidence="1" id="KW-0560">Oxidoreductase</keyword>
<comment type="caution">
    <text evidence="5">The sequence shown here is derived from an EMBL/GenBank/DDBJ whole genome shotgun (WGS) entry which is preliminary data.</text>
</comment>
<feature type="transmembrane region" description="Helical" evidence="2">
    <location>
        <begin position="7"/>
        <end position="28"/>
    </location>
</feature>
<dbReference type="EMBL" id="JYDR01000301">
    <property type="protein sequence ID" value="KRY64707.1"/>
    <property type="molecule type" value="Genomic_DNA"/>
</dbReference>
<evidence type="ECO:0000313" key="4">
    <source>
        <dbReference type="EMBL" id="KRY64704.1"/>
    </source>
</evidence>
<name>A0A0V1DUT4_TRIPS</name>
<dbReference type="EMBL" id="JYDR01000300">
    <property type="protein sequence ID" value="KRY64711.1"/>
    <property type="molecule type" value="Genomic_DNA"/>
</dbReference>
<keyword evidence="10" id="KW-1185">Reference proteome</keyword>
<evidence type="ECO:0000256" key="1">
    <source>
        <dbReference type="ARBA" id="ARBA00023002"/>
    </source>
</evidence>
<dbReference type="Pfam" id="PF00106">
    <property type="entry name" value="adh_short"/>
    <property type="match status" value="1"/>
</dbReference>
<keyword evidence="2" id="KW-0812">Transmembrane</keyword>
<dbReference type="InterPro" id="IPR002347">
    <property type="entry name" value="SDR_fam"/>
</dbReference>
<dbReference type="GO" id="GO:0016491">
    <property type="term" value="F:oxidoreductase activity"/>
    <property type="evidence" value="ECO:0007669"/>
    <property type="project" value="UniProtKB-KW"/>
</dbReference>
<evidence type="ECO:0000313" key="8">
    <source>
        <dbReference type="EMBL" id="KRZ28845.1"/>
    </source>
</evidence>
<protein>
    <submittedName>
        <fullName evidence="5">Dehydrogenase/reductase SDR family member 13</fullName>
    </submittedName>
</protein>
<dbReference type="PRINTS" id="PR00081">
    <property type="entry name" value="GDHRDH"/>
</dbReference>
<dbReference type="EMBL" id="JYDV01000147">
    <property type="protein sequence ID" value="KRZ28845.1"/>
    <property type="molecule type" value="Genomic_DNA"/>
</dbReference>
<dbReference type="InterPro" id="IPR036291">
    <property type="entry name" value="NAD(P)-bd_dom_sf"/>
</dbReference>
<sequence length="349" mass="40357">MLRFYEFDYFSILVVIAIVCLYLFSFYFKGAQFHGNETCKDRLYVVTGANSGIGKKIVRELNYGGAVVYMACRSKERGYSAIDDLVKVGCSADRLRILQLDQSSLASVRAFVDELKGLTDTVDGIVLNAGVMYVPKYWLTKDGHEYIWEVNYVSTVLLSESLLPLLKKCRDVGRIVIVSSNAHRWINDLNIYEIDRPNYWNSVKAYGRSKLAQVMYTVIRALMLRRERKLVTINACHPGVINTPLLLQLPILDNSTVQSLLAPFLWYFLKDSKEETQTPLYCLLSKEVDYVSGKYFCEMKQDEVNPLVGKGELRQRLLEYRFQACKLIKSDRERLIDLYFKYHGYFRYG</sequence>
<proteinExistence type="predicted"/>
<evidence type="ECO:0000313" key="9">
    <source>
        <dbReference type="Proteomes" id="UP000054632"/>
    </source>
</evidence>
<evidence type="ECO:0000313" key="3">
    <source>
        <dbReference type="EMBL" id="KRY64702.1"/>
    </source>
</evidence>
<evidence type="ECO:0000313" key="5">
    <source>
        <dbReference type="EMBL" id="KRY64707.1"/>
    </source>
</evidence>
<dbReference type="PANTHER" id="PTHR43157">
    <property type="entry name" value="PHOSPHATIDYLINOSITOL-GLYCAN BIOSYNTHESIS CLASS F PROTEIN-RELATED"/>
    <property type="match status" value="1"/>
</dbReference>
<dbReference type="Proteomes" id="UP000054632">
    <property type="component" value="Unassembled WGS sequence"/>
</dbReference>